<accession>A0A1E3SK09</accession>
<evidence type="ECO:0000256" key="3">
    <source>
        <dbReference type="SAM" id="MobiDB-lite"/>
    </source>
</evidence>
<dbReference type="OrthoDB" id="2356263at2"/>
<protein>
    <submittedName>
        <fullName evidence="5">TetR family transcriptional regulator</fullName>
    </submittedName>
</protein>
<dbReference type="GO" id="GO:0003700">
    <property type="term" value="F:DNA-binding transcription factor activity"/>
    <property type="evidence" value="ECO:0007669"/>
    <property type="project" value="TreeGrafter"/>
</dbReference>
<dbReference type="Pfam" id="PF00440">
    <property type="entry name" value="TetR_N"/>
    <property type="match status" value="1"/>
</dbReference>
<dbReference type="InterPro" id="IPR009057">
    <property type="entry name" value="Homeodomain-like_sf"/>
</dbReference>
<dbReference type="Gene3D" id="1.10.357.10">
    <property type="entry name" value="Tetracycline Repressor, domain 2"/>
    <property type="match status" value="1"/>
</dbReference>
<dbReference type="EMBL" id="MVHT01000045">
    <property type="protein sequence ID" value="ORB02271.1"/>
    <property type="molecule type" value="Genomic_DNA"/>
</dbReference>
<sequence>MRCAERTTGVTAGRRTSPRRPVAGRQQRGDRTRELLIEETVRCIREEGYSAASARHIIERAGVSWGVIQHHFGDRDGLLTAVIDDAVDRLVASLEMLADPERPIGTEELVSATWEAFANPKAMAGLEILIATKELRSALGGEHLKRLGAALAALIARMHTGTSSEHAVALGMLLWTTPVAMMLAEMFATPPLTVDDAQQAVAKLIDEFR</sequence>
<dbReference type="Proteomes" id="UP000192739">
    <property type="component" value="Unassembled WGS sequence"/>
</dbReference>
<feature type="region of interest" description="Disordered" evidence="3">
    <location>
        <begin position="1"/>
        <end position="30"/>
    </location>
</feature>
<dbReference type="InterPro" id="IPR001647">
    <property type="entry name" value="HTH_TetR"/>
</dbReference>
<organism evidence="5 6">
    <name type="scientific">Mycobacterium intermedium</name>
    <dbReference type="NCBI Taxonomy" id="28445"/>
    <lineage>
        <taxon>Bacteria</taxon>
        <taxon>Bacillati</taxon>
        <taxon>Actinomycetota</taxon>
        <taxon>Actinomycetes</taxon>
        <taxon>Mycobacteriales</taxon>
        <taxon>Mycobacteriaceae</taxon>
        <taxon>Mycobacterium</taxon>
        <taxon>Mycobacterium simiae complex</taxon>
    </lineage>
</organism>
<feature type="DNA-binding region" description="H-T-H motif" evidence="2">
    <location>
        <begin position="53"/>
        <end position="72"/>
    </location>
</feature>
<dbReference type="GO" id="GO:0000976">
    <property type="term" value="F:transcription cis-regulatory region binding"/>
    <property type="evidence" value="ECO:0007669"/>
    <property type="project" value="TreeGrafter"/>
</dbReference>
<gene>
    <name evidence="5" type="ORF">BST27_16790</name>
</gene>
<dbReference type="PANTHER" id="PTHR30055:SF226">
    <property type="entry name" value="HTH-TYPE TRANSCRIPTIONAL REGULATOR PKSA"/>
    <property type="match status" value="1"/>
</dbReference>
<evidence type="ECO:0000313" key="5">
    <source>
        <dbReference type="EMBL" id="ORB02271.1"/>
    </source>
</evidence>
<proteinExistence type="predicted"/>
<dbReference type="AlphaFoldDB" id="A0A1E3SK09"/>
<dbReference type="PANTHER" id="PTHR30055">
    <property type="entry name" value="HTH-TYPE TRANSCRIPTIONAL REGULATOR RUTR"/>
    <property type="match status" value="1"/>
</dbReference>
<evidence type="ECO:0000256" key="1">
    <source>
        <dbReference type="ARBA" id="ARBA00023125"/>
    </source>
</evidence>
<dbReference type="PROSITE" id="PS50977">
    <property type="entry name" value="HTH_TETR_2"/>
    <property type="match status" value="1"/>
</dbReference>
<dbReference type="SUPFAM" id="SSF46689">
    <property type="entry name" value="Homeodomain-like"/>
    <property type="match status" value="1"/>
</dbReference>
<evidence type="ECO:0000313" key="6">
    <source>
        <dbReference type="Proteomes" id="UP000192739"/>
    </source>
</evidence>
<comment type="caution">
    <text evidence="5">The sequence shown here is derived from an EMBL/GenBank/DDBJ whole genome shotgun (WGS) entry which is preliminary data.</text>
</comment>
<keyword evidence="6" id="KW-1185">Reference proteome</keyword>
<reference evidence="5 6" key="1">
    <citation type="submission" date="2017-02" db="EMBL/GenBank/DDBJ databases">
        <title>The new phylogeny of genus Mycobacterium.</title>
        <authorList>
            <person name="Tortoli E."/>
            <person name="Trovato A."/>
            <person name="Cirillo D.M."/>
        </authorList>
    </citation>
    <scope>NUCLEOTIDE SEQUENCE [LARGE SCALE GENOMIC DNA]</scope>
    <source>
        <strain evidence="5 6">DSM 44049</strain>
    </source>
</reference>
<evidence type="ECO:0000259" key="4">
    <source>
        <dbReference type="PROSITE" id="PS50977"/>
    </source>
</evidence>
<dbReference type="STRING" id="28445.BHQ20_05050"/>
<feature type="domain" description="HTH tetR-type" evidence="4">
    <location>
        <begin position="30"/>
        <end position="90"/>
    </location>
</feature>
<dbReference type="InterPro" id="IPR050109">
    <property type="entry name" value="HTH-type_TetR-like_transc_reg"/>
</dbReference>
<evidence type="ECO:0000256" key="2">
    <source>
        <dbReference type="PROSITE-ProRule" id="PRU00335"/>
    </source>
</evidence>
<keyword evidence="1 2" id="KW-0238">DNA-binding</keyword>
<name>A0A1E3SK09_MYCIE</name>